<protein>
    <submittedName>
        <fullName evidence="1">Uncharacterized protein</fullName>
    </submittedName>
</protein>
<dbReference type="AlphaFoldDB" id="A0A0A9CD53"/>
<evidence type="ECO:0000313" key="1">
    <source>
        <dbReference type="EMBL" id="JAD74234.1"/>
    </source>
</evidence>
<proteinExistence type="predicted"/>
<reference evidence="1" key="1">
    <citation type="submission" date="2014-09" db="EMBL/GenBank/DDBJ databases">
        <authorList>
            <person name="Magalhaes I.L.F."/>
            <person name="Oliveira U."/>
            <person name="Santos F.R."/>
            <person name="Vidigal T.H.D.A."/>
            <person name="Brescovit A.D."/>
            <person name="Santos A.J."/>
        </authorList>
    </citation>
    <scope>NUCLEOTIDE SEQUENCE</scope>
    <source>
        <tissue evidence="1">Shoot tissue taken approximately 20 cm above the soil surface</tissue>
    </source>
</reference>
<organism evidence="1">
    <name type="scientific">Arundo donax</name>
    <name type="common">Giant reed</name>
    <name type="synonym">Donax arundinaceus</name>
    <dbReference type="NCBI Taxonomy" id="35708"/>
    <lineage>
        <taxon>Eukaryota</taxon>
        <taxon>Viridiplantae</taxon>
        <taxon>Streptophyta</taxon>
        <taxon>Embryophyta</taxon>
        <taxon>Tracheophyta</taxon>
        <taxon>Spermatophyta</taxon>
        <taxon>Magnoliopsida</taxon>
        <taxon>Liliopsida</taxon>
        <taxon>Poales</taxon>
        <taxon>Poaceae</taxon>
        <taxon>PACMAD clade</taxon>
        <taxon>Arundinoideae</taxon>
        <taxon>Arundineae</taxon>
        <taxon>Arundo</taxon>
    </lineage>
</organism>
<reference evidence="1" key="2">
    <citation type="journal article" date="2015" name="Data Brief">
        <title>Shoot transcriptome of the giant reed, Arundo donax.</title>
        <authorList>
            <person name="Barrero R.A."/>
            <person name="Guerrero F.D."/>
            <person name="Moolhuijzen P."/>
            <person name="Goolsby J.A."/>
            <person name="Tidwell J."/>
            <person name="Bellgard S.E."/>
            <person name="Bellgard M.I."/>
        </authorList>
    </citation>
    <scope>NUCLEOTIDE SEQUENCE</scope>
    <source>
        <tissue evidence="1">Shoot tissue taken approximately 20 cm above the soil surface</tissue>
    </source>
</reference>
<name>A0A0A9CD53_ARUDO</name>
<dbReference type="EMBL" id="GBRH01223661">
    <property type="protein sequence ID" value="JAD74234.1"/>
    <property type="molecule type" value="Transcribed_RNA"/>
</dbReference>
<sequence>MENYKKKILQVIKNFNFCK</sequence>
<accession>A0A0A9CD53</accession>